<accession>A0ACC3Z4N2</accession>
<comment type="caution">
    <text evidence="1">The sequence shown here is derived from an EMBL/GenBank/DDBJ whole genome shotgun (WGS) entry which is preliminary data.</text>
</comment>
<dbReference type="EMBL" id="VUJX02000003">
    <property type="protein sequence ID" value="KAL0939049.1"/>
    <property type="molecule type" value="Genomic_DNA"/>
</dbReference>
<keyword evidence="2" id="KW-1185">Reference proteome</keyword>
<dbReference type="Proteomes" id="UP000805649">
    <property type="component" value="Unassembled WGS sequence"/>
</dbReference>
<protein>
    <submittedName>
        <fullName evidence="1">Diphthamide biosynthesis protein 4 (CSL zinc finger)</fullName>
    </submittedName>
</protein>
<reference evidence="1 2" key="1">
    <citation type="journal article" date="2020" name="Phytopathology">
        <title>Genome Sequence Resources of Colletotrichum truncatum, C. plurivorum, C. musicola, and C. sojae: Four Species Pathogenic to Soybean (Glycine max).</title>
        <authorList>
            <person name="Rogerio F."/>
            <person name="Boufleur T.R."/>
            <person name="Ciampi-Guillardi M."/>
            <person name="Sukno S.A."/>
            <person name="Thon M.R."/>
            <person name="Massola Junior N.S."/>
            <person name="Baroncelli R."/>
        </authorList>
    </citation>
    <scope>NUCLEOTIDE SEQUENCE [LARGE SCALE GENOMIC DNA]</scope>
    <source>
        <strain evidence="1 2">CMES1059</strain>
    </source>
</reference>
<evidence type="ECO:0000313" key="1">
    <source>
        <dbReference type="EMBL" id="KAL0939049.1"/>
    </source>
</evidence>
<gene>
    <name evidence="1" type="ORF">CTRU02_205659</name>
</gene>
<organism evidence="1 2">
    <name type="scientific">Colletotrichum truncatum</name>
    <name type="common">Anthracnose fungus</name>
    <name type="synonym">Colletotrichum capsici</name>
    <dbReference type="NCBI Taxonomy" id="5467"/>
    <lineage>
        <taxon>Eukaryota</taxon>
        <taxon>Fungi</taxon>
        <taxon>Dikarya</taxon>
        <taxon>Ascomycota</taxon>
        <taxon>Pezizomycotina</taxon>
        <taxon>Sordariomycetes</taxon>
        <taxon>Hypocreomycetidae</taxon>
        <taxon>Glomerellales</taxon>
        <taxon>Glomerellaceae</taxon>
        <taxon>Colletotrichum</taxon>
        <taxon>Colletotrichum truncatum species complex</taxon>
    </lineage>
</organism>
<evidence type="ECO:0000313" key="2">
    <source>
        <dbReference type="Proteomes" id="UP000805649"/>
    </source>
</evidence>
<name>A0ACC3Z4N2_COLTU</name>
<proteinExistence type="predicted"/>
<sequence length="386" mass="43684">MSAQHHIQLAKALPAQLQRFFARWPPASIVPAGAPKTGFQEITPNPFAARKHPETGKWHDPVFSLRRQAEIVKLARQHGVEELLPPTVKGTEYRISHRVEHGLRVKGTGVGQKVKGKIHERMVQPRMEKRREAVLAMPKLIKEWKKVSQLLCWKEELDQISEINNSFGFPQFHASLIIDGKISLTNHRNSNSRESSPSLNMNSTPAAPSGHTYYTILGLTRNLLQDQAAEQSQLVTKRAYHRALLQNHPDKYPQPKSQGPTHPNSTTYKSATQSDIFTIDQISTAYKVLSDPRLKAEYDRSLDLTPNNQGLKRELAFQTGIENVDLDDLDFDEEAECWYRSCRCGNPQGFLFMEADLEEAGETGELLVGCQDCSLWMKVHFSIVID</sequence>